<name>A0AAN9QR91_CANGL</name>
<protein>
    <submittedName>
        <fullName evidence="1">Uncharacterized protein</fullName>
    </submittedName>
</protein>
<dbReference type="AlphaFoldDB" id="A0AAN9QR91"/>
<comment type="caution">
    <text evidence="1">The sequence shown here is derived from an EMBL/GenBank/DDBJ whole genome shotgun (WGS) entry which is preliminary data.</text>
</comment>
<sequence length="93" mass="10502">MRITHHTRVQFTENMDTKPLSASSQITVILNGGGGVRFYLTLVWHTITCFCFFSSVRSACHSYCNLQTPPFIPFVSQHSKAAMPSQFTDLLFV</sequence>
<dbReference type="Proteomes" id="UP001367508">
    <property type="component" value="Unassembled WGS sequence"/>
</dbReference>
<reference evidence="1 2" key="1">
    <citation type="submission" date="2024-01" db="EMBL/GenBank/DDBJ databases">
        <title>The genomes of 5 underutilized Papilionoideae crops provide insights into root nodulation and disease resistanc.</title>
        <authorList>
            <person name="Jiang F."/>
        </authorList>
    </citation>
    <scope>NUCLEOTIDE SEQUENCE [LARGE SCALE GENOMIC DNA]</scope>
    <source>
        <strain evidence="1">LVBAO_FW01</strain>
        <tissue evidence="1">Leaves</tissue>
    </source>
</reference>
<dbReference type="EMBL" id="JAYMYQ010000003">
    <property type="protein sequence ID" value="KAK7343761.1"/>
    <property type="molecule type" value="Genomic_DNA"/>
</dbReference>
<proteinExistence type="predicted"/>
<accession>A0AAN9QR91</accession>
<organism evidence="1 2">
    <name type="scientific">Canavalia gladiata</name>
    <name type="common">Sword bean</name>
    <name type="synonym">Dolichos gladiatus</name>
    <dbReference type="NCBI Taxonomy" id="3824"/>
    <lineage>
        <taxon>Eukaryota</taxon>
        <taxon>Viridiplantae</taxon>
        <taxon>Streptophyta</taxon>
        <taxon>Embryophyta</taxon>
        <taxon>Tracheophyta</taxon>
        <taxon>Spermatophyta</taxon>
        <taxon>Magnoliopsida</taxon>
        <taxon>eudicotyledons</taxon>
        <taxon>Gunneridae</taxon>
        <taxon>Pentapetalae</taxon>
        <taxon>rosids</taxon>
        <taxon>fabids</taxon>
        <taxon>Fabales</taxon>
        <taxon>Fabaceae</taxon>
        <taxon>Papilionoideae</taxon>
        <taxon>50 kb inversion clade</taxon>
        <taxon>NPAAA clade</taxon>
        <taxon>indigoferoid/millettioid clade</taxon>
        <taxon>Phaseoleae</taxon>
        <taxon>Canavalia</taxon>
    </lineage>
</organism>
<gene>
    <name evidence="1" type="ORF">VNO77_12777</name>
</gene>
<keyword evidence="2" id="KW-1185">Reference proteome</keyword>
<evidence type="ECO:0000313" key="2">
    <source>
        <dbReference type="Proteomes" id="UP001367508"/>
    </source>
</evidence>
<evidence type="ECO:0000313" key="1">
    <source>
        <dbReference type="EMBL" id="KAK7343761.1"/>
    </source>
</evidence>